<evidence type="ECO:0000256" key="5">
    <source>
        <dbReference type="SAM" id="MobiDB-lite"/>
    </source>
</evidence>
<keyword evidence="2 6" id="KW-0812">Transmembrane</keyword>
<feature type="transmembrane region" description="Helical" evidence="6">
    <location>
        <begin position="372"/>
        <end position="392"/>
    </location>
</feature>
<sequence>MVFIGSSPTRRYIKFSINGHMPPDDAEGTVSVYTTPHDMHPHPRLCRAPSSNAERRPGPSRRRRVGGGLPSRQSGRAGGGRPGRRDASRARRHPRSDSEFAPPTFSSHRKPYVRSHFSLKSRGVGTRSGHPAVVDRTVNRPRGEDAIRDAASTRMRADTVVGRLTHFKNLLVVLCAVCVGILLPGFALYTEPLVTPLVVLLVFSSLRDLRFDEIDPVAYGGLLTLSLLISYALLPLGGMRLASQFLSEGALIGVAIILAAPTTAGSAIIWTRLSGGDDQLSIVISVASLLVAPLAMPLVFQHLVSAHLATPVWPLLVDLAVIVGGGVLLTLVVPRRMVSERTASRGAAVAILLLIYSSVASLDLGSVRLDDLVPVLFVTLLLLGGGLALSLLAGYGMRLRRRTVLPLFFTSTLKNLGIALFVSLSYRSPMTVAAIVTYYILQQLVGAIIADVVPVRSRDRE</sequence>
<evidence type="ECO:0000256" key="4">
    <source>
        <dbReference type="ARBA" id="ARBA00023136"/>
    </source>
</evidence>
<dbReference type="KEGG" id="srub:C2R22_15540"/>
<dbReference type="InterPro" id="IPR038770">
    <property type="entry name" value="Na+/solute_symporter_sf"/>
</dbReference>
<proteinExistence type="predicted"/>
<dbReference type="Pfam" id="PF01758">
    <property type="entry name" value="SBF"/>
    <property type="match status" value="1"/>
</dbReference>
<dbReference type="Proteomes" id="UP000236584">
    <property type="component" value="Chromosome"/>
</dbReference>
<feature type="transmembrane region" description="Helical" evidence="6">
    <location>
        <begin position="404"/>
        <end position="426"/>
    </location>
</feature>
<dbReference type="EMBL" id="CP026309">
    <property type="protein sequence ID" value="AUV84016.1"/>
    <property type="molecule type" value="Genomic_DNA"/>
</dbReference>
<keyword evidence="3 6" id="KW-1133">Transmembrane helix</keyword>
<comment type="subcellular location">
    <subcellularLocation>
        <location evidence="1">Membrane</location>
        <topology evidence="1">Multi-pass membrane protein</topology>
    </subcellularLocation>
</comment>
<dbReference type="GO" id="GO:0016020">
    <property type="term" value="C:membrane"/>
    <property type="evidence" value="ECO:0007669"/>
    <property type="project" value="UniProtKB-SubCell"/>
</dbReference>
<dbReference type="InterPro" id="IPR002657">
    <property type="entry name" value="BilAc:Na_symport/Acr3"/>
</dbReference>
<feature type="transmembrane region" description="Helical" evidence="6">
    <location>
        <begin position="312"/>
        <end position="334"/>
    </location>
</feature>
<evidence type="ECO:0000256" key="3">
    <source>
        <dbReference type="ARBA" id="ARBA00022989"/>
    </source>
</evidence>
<evidence type="ECO:0008006" key="9">
    <source>
        <dbReference type="Google" id="ProtNLM"/>
    </source>
</evidence>
<evidence type="ECO:0000313" key="8">
    <source>
        <dbReference type="Proteomes" id="UP000236584"/>
    </source>
</evidence>
<evidence type="ECO:0000256" key="2">
    <source>
        <dbReference type="ARBA" id="ARBA00022692"/>
    </source>
</evidence>
<protein>
    <recommendedName>
        <fullName evidence="9">Bile acid:sodium symporter</fullName>
    </recommendedName>
</protein>
<accession>A0A2I8VQ46</accession>
<feature type="transmembrane region" description="Helical" evidence="6">
    <location>
        <begin position="193"/>
        <end position="210"/>
    </location>
</feature>
<feature type="region of interest" description="Disordered" evidence="5">
    <location>
        <begin position="17"/>
        <end position="111"/>
    </location>
</feature>
<feature type="transmembrane region" description="Helical" evidence="6">
    <location>
        <begin position="282"/>
        <end position="300"/>
    </location>
</feature>
<dbReference type="Gene3D" id="1.20.1530.20">
    <property type="match status" value="1"/>
</dbReference>
<name>A0A2I8VQ46_9EURY</name>
<feature type="transmembrane region" description="Helical" evidence="6">
    <location>
        <begin position="217"/>
        <end position="238"/>
    </location>
</feature>
<dbReference type="AlphaFoldDB" id="A0A2I8VQ46"/>
<feature type="transmembrane region" description="Helical" evidence="6">
    <location>
        <begin position="346"/>
        <end position="366"/>
    </location>
</feature>
<keyword evidence="4 6" id="KW-0472">Membrane</keyword>
<feature type="transmembrane region" description="Helical" evidence="6">
    <location>
        <begin position="250"/>
        <end position="270"/>
    </location>
</feature>
<feature type="transmembrane region" description="Helical" evidence="6">
    <location>
        <begin position="432"/>
        <end position="453"/>
    </location>
</feature>
<keyword evidence="8" id="KW-1185">Reference proteome</keyword>
<organism evidence="7 8">
    <name type="scientific">Salinigranum rubrum</name>
    <dbReference type="NCBI Taxonomy" id="755307"/>
    <lineage>
        <taxon>Archaea</taxon>
        <taxon>Methanobacteriati</taxon>
        <taxon>Methanobacteriota</taxon>
        <taxon>Stenosarchaea group</taxon>
        <taxon>Halobacteria</taxon>
        <taxon>Halobacteriales</taxon>
        <taxon>Haloferacaceae</taxon>
        <taxon>Salinigranum</taxon>
    </lineage>
</organism>
<evidence type="ECO:0000313" key="7">
    <source>
        <dbReference type="EMBL" id="AUV84016.1"/>
    </source>
</evidence>
<gene>
    <name evidence="7" type="ORF">C2R22_15540</name>
</gene>
<evidence type="ECO:0000256" key="6">
    <source>
        <dbReference type="SAM" id="Phobius"/>
    </source>
</evidence>
<reference evidence="7 8" key="1">
    <citation type="submission" date="2018-01" db="EMBL/GenBank/DDBJ databases">
        <title>Complete genome sequence of Salinigranum rubrum GX10T, an extremely halophilic archaeon isolated from a marine solar saltern.</title>
        <authorList>
            <person name="Han S."/>
        </authorList>
    </citation>
    <scope>NUCLEOTIDE SEQUENCE [LARGE SCALE GENOMIC DNA]</scope>
    <source>
        <strain evidence="7 8">GX10</strain>
    </source>
</reference>
<evidence type="ECO:0000256" key="1">
    <source>
        <dbReference type="ARBA" id="ARBA00004141"/>
    </source>
</evidence>